<proteinExistence type="predicted"/>
<evidence type="ECO:0008006" key="3">
    <source>
        <dbReference type="Google" id="ProtNLM"/>
    </source>
</evidence>
<name>A0A4U0ZNY3_9ALTE</name>
<dbReference type="Proteomes" id="UP000305471">
    <property type="component" value="Unassembled WGS sequence"/>
</dbReference>
<sequence length="87" mass="9811">MTLKEWFQKHKSLDMRMKLAEKADSTVGYLNQLAYTPKKASVSMCAALYSASVELTPGEVIFPEDERPDIAEVFSTKQQHEEESKAA</sequence>
<dbReference type="OrthoDB" id="9868196at2"/>
<dbReference type="EMBL" id="SWCO01000003">
    <property type="protein sequence ID" value="TKB03930.1"/>
    <property type="molecule type" value="Genomic_DNA"/>
</dbReference>
<dbReference type="RefSeq" id="WP_118494609.1">
    <property type="nucleotide sequence ID" value="NZ_SWCO01000003.1"/>
</dbReference>
<organism evidence="1 2">
    <name type="scientific">Alteromonas portus</name>
    <dbReference type="NCBI Taxonomy" id="2565549"/>
    <lineage>
        <taxon>Bacteria</taxon>
        <taxon>Pseudomonadati</taxon>
        <taxon>Pseudomonadota</taxon>
        <taxon>Gammaproteobacteria</taxon>
        <taxon>Alteromonadales</taxon>
        <taxon>Alteromonadaceae</taxon>
        <taxon>Alteromonas/Salinimonas group</taxon>
        <taxon>Alteromonas</taxon>
    </lineage>
</organism>
<keyword evidence="2" id="KW-1185">Reference proteome</keyword>
<dbReference type="AlphaFoldDB" id="A0A4U0ZNY3"/>
<evidence type="ECO:0000313" key="1">
    <source>
        <dbReference type="EMBL" id="TKB03930.1"/>
    </source>
</evidence>
<accession>A0A4U0ZNY3</accession>
<protein>
    <recommendedName>
        <fullName evidence="3">XRE family transcriptional regulator</fullName>
    </recommendedName>
</protein>
<gene>
    <name evidence="1" type="ORF">E5672_07525</name>
</gene>
<comment type="caution">
    <text evidence="1">The sequence shown here is derived from an EMBL/GenBank/DDBJ whole genome shotgun (WGS) entry which is preliminary data.</text>
</comment>
<reference evidence="1 2" key="1">
    <citation type="submission" date="2019-04" db="EMBL/GenBank/DDBJ databases">
        <title>Alteromonas portus sp. nov., an alginate lyase-excreting marine bacterium.</title>
        <authorList>
            <person name="Huang H."/>
            <person name="Mo K."/>
            <person name="Bao S."/>
        </authorList>
    </citation>
    <scope>NUCLEOTIDE SEQUENCE [LARGE SCALE GENOMIC DNA]</scope>
    <source>
        <strain evidence="1 2">HB161718</strain>
    </source>
</reference>
<evidence type="ECO:0000313" key="2">
    <source>
        <dbReference type="Proteomes" id="UP000305471"/>
    </source>
</evidence>